<keyword evidence="3" id="KW-0560">Oxidoreductase</keyword>
<reference evidence="6" key="1">
    <citation type="submission" date="2016-10" db="EMBL/GenBank/DDBJ databases">
        <authorList>
            <person name="Varghese N."/>
            <person name="Submissions S."/>
        </authorList>
    </citation>
    <scope>NUCLEOTIDE SEQUENCE [LARGE SCALE GENOMIC DNA]</scope>
    <source>
        <strain evidence="6">Nm44</strain>
    </source>
</reference>
<evidence type="ECO:0000256" key="2">
    <source>
        <dbReference type="ARBA" id="ARBA00022977"/>
    </source>
</evidence>
<comment type="pathway">
    <text evidence="1">Cofactor biosynthesis; thiamine diphosphate biosynthesis.</text>
</comment>
<dbReference type="EMBL" id="FOUB01000009">
    <property type="protein sequence ID" value="SFM00526.1"/>
    <property type="molecule type" value="Genomic_DNA"/>
</dbReference>
<name>A0A1I4MBG1_9PROT</name>
<protein>
    <submittedName>
        <fullName evidence="5">Glycine oxidase</fullName>
    </submittedName>
</protein>
<evidence type="ECO:0000259" key="4">
    <source>
        <dbReference type="Pfam" id="PF01266"/>
    </source>
</evidence>
<dbReference type="Gene3D" id="3.30.9.10">
    <property type="entry name" value="D-Amino Acid Oxidase, subunit A, domain 2"/>
    <property type="match status" value="1"/>
</dbReference>
<evidence type="ECO:0000313" key="6">
    <source>
        <dbReference type="Proteomes" id="UP000183287"/>
    </source>
</evidence>
<dbReference type="Gene3D" id="3.50.50.60">
    <property type="entry name" value="FAD/NAD(P)-binding domain"/>
    <property type="match status" value="1"/>
</dbReference>
<dbReference type="GO" id="GO:0005737">
    <property type="term" value="C:cytoplasm"/>
    <property type="evidence" value="ECO:0007669"/>
    <property type="project" value="TreeGrafter"/>
</dbReference>
<dbReference type="NCBIfam" id="TIGR02352">
    <property type="entry name" value="thiamin_ThiO"/>
    <property type="match status" value="1"/>
</dbReference>
<keyword evidence="6" id="KW-1185">Reference proteome</keyword>
<evidence type="ECO:0000313" key="5">
    <source>
        <dbReference type="EMBL" id="SFM00526.1"/>
    </source>
</evidence>
<evidence type="ECO:0000256" key="1">
    <source>
        <dbReference type="ARBA" id="ARBA00004948"/>
    </source>
</evidence>
<dbReference type="AlphaFoldDB" id="A0A1I4MBG1"/>
<dbReference type="GO" id="GO:0016491">
    <property type="term" value="F:oxidoreductase activity"/>
    <property type="evidence" value="ECO:0007669"/>
    <property type="project" value="UniProtKB-KW"/>
</dbReference>
<dbReference type="GO" id="GO:0009228">
    <property type="term" value="P:thiamine biosynthetic process"/>
    <property type="evidence" value="ECO:0007669"/>
    <property type="project" value="UniProtKB-KW"/>
</dbReference>
<dbReference type="SUPFAM" id="SSF54373">
    <property type="entry name" value="FAD-linked reductases, C-terminal domain"/>
    <property type="match status" value="1"/>
</dbReference>
<evidence type="ECO:0000256" key="3">
    <source>
        <dbReference type="ARBA" id="ARBA00023002"/>
    </source>
</evidence>
<dbReference type="PANTHER" id="PTHR13847">
    <property type="entry name" value="SARCOSINE DEHYDROGENASE-RELATED"/>
    <property type="match status" value="1"/>
</dbReference>
<dbReference type="UniPathway" id="UPA00060"/>
<feature type="domain" description="FAD dependent oxidoreductase" evidence="4">
    <location>
        <begin position="7"/>
        <end position="347"/>
    </location>
</feature>
<dbReference type="InterPro" id="IPR012727">
    <property type="entry name" value="Gly_oxidase_ThiO"/>
</dbReference>
<accession>A0A1I4MBG1</accession>
<dbReference type="Proteomes" id="UP000183287">
    <property type="component" value="Unassembled WGS sequence"/>
</dbReference>
<dbReference type="SUPFAM" id="SSF51905">
    <property type="entry name" value="FAD/NAD(P)-binding domain"/>
    <property type="match status" value="1"/>
</dbReference>
<dbReference type="GO" id="GO:0050660">
    <property type="term" value="F:flavin adenine dinucleotide binding"/>
    <property type="evidence" value="ECO:0007669"/>
    <property type="project" value="InterPro"/>
</dbReference>
<dbReference type="GO" id="GO:0009229">
    <property type="term" value="P:thiamine diphosphate biosynthetic process"/>
    <property type="evidence" value="ECO:0007669"/>
    <property type="project" value="UniProtKB-UniPathway"/>
</dbReference>
<dbReference type="STRING" id="44574.AAW31_18090"/>
<dbReference type="InterPro" id="IPR006076">
    <property type="entry name" value="FAD-dep_OxRdtase"/>
</dbReference>
<dbReference type="OrthoDB" id="18526at2"/>
<gene>
    <name evidence="5" type="ORF">SAMN05421863_100950</name>
</gene>
<sequence length="370" mass="40896">MNEVTQDFIVVGAGVMGLATAVQLLKEGATVTILERAKVGQESSWAGGGILSALCPWDYPDSVTRLTEYSAAMFPAWVAELYASTGIDAEYMVSGMLVLPPYHIEAAQRWGMSYRVNAEPDALTQSVPLNEQIDYLHLKMEHSLFLPHIAQVRNPRLLRALYHQVVQLGGRIIEHCEVQETITQHHRIHSLTTSCGKYCAAHFVITAGAWSKQVLGKHALSLDIKPIRGQMLLYKFEAPPLGPILLQGDVYLIPRRDGYLLVGSTLEDVGFNKQTTLAALEHLSGRAQKLLPQLQERPLIKHWAGLRPGSPHNIPAIGRHPLLNNLFINSGQFRYGVTMAPGSAKILLNEIMGRAQPFDTSPYQKGWGVD</sequence>
<dbReference type="PANTHER" id="PTHR13847:SF289">
    <property type="entry name" value="GLYCINE OXIDASE"/>
    <property type="match status" value="1"/>
</dbReference>
<dbReference type="InterPro" id="IPR036188">
    <property type="entry name" value="FAD/NAD-bd_sf"/>
</dbReference>
<proteinExistence type="predicted"/>
<dbReference type="RefSeq" id="WP_074904395.1">
    <property type="nucleotide sequence ID" value="NZ_FOUB01000009.1"/>
</dbReference>
<organism evidence="5 6">
    <name type="scientific">Nitrosomonas communis</name>
    <dbReference type="NCBI Taxonomy" id="44574"/>
    <lineage>
        <taxon>Bacteria</taxon>
        <taxon>Pseudomonadati</taxon>
        <taxon>Pseudomonadota</taxon>
        <taxon>Betaproteobacteria</taxon>
        <taxon>Nitrosomonadales</taxon>
        <taxon>Nitrosomonadaceae</taxon>
        <taxon>Nitrosomonas</taxon>
    </lineage>
</organism>
<dbReference type="Pfam" id="PF01266">
    <property type="entry name" value="DAO"/>
    <property type="match status" value="1"/>
</dbReference>
<keyword evidence="2" id="KW-0784">Thiamine biosynthesis</keyword>